<dbReference type="InterPro" id="IPR048465">
    <property type="entry name" value="Maestro-like_HEAT"/>
</dbReference>
<proteinExistence type="predicted"/>
<dbReference type="InterPro" id="IPR011989">
    <property type="entry name" value="ARM-like"/>
</dbReference>
<protein>
    <submittedName>
        <fullName evidence="7">Uncharacterized protein</fullName>
    </submittedName>
</protein>
<evidence type="ECO:0000256" key="2">
    <source>
        <dbReference type="SAM" id="MobiDB-lite"/>
    </source>
</evidence>
<evidence type="ECO:0000313" key="7">
    <source>
        <dbReference type="Ensembl" id="ENSACDP00005009713.1"/>
    </source>
</evidence>
<dbReference type="InterPro" id="IPR056282">
    <property type="entry name" value="MROH2B-like_N_HEAT"/>
</dbReference>
<evidence type="ECO:0000259" key="3">
    <source>
        <dbReference type="Pfam" id="PF21047"/>
    </source>
</evidence>
<organism evidence="7 8">
    <name type="scientific">Anser cygnoides</name>
    <name type="common">Swan goose</name>
    <dbReference type="NCBI Taxonomy" id="8845"/>
    <lineage>
        <taxon>Eukaryota</taxon>
        <taxon>Metazoa</taxon>
        <taxon>Chordata</taxon>
        <taxon>Craniata</taxon>
        <taxon>Vertebrata</taxon>
        <taxon>Euteleostomi</taxon>
        <taxon>Archelosauria</taxon>
        <taxon>Archosauria</taxon>
        <taxon>Dinosauria</taxon>
        <taxon>Saurischia</taxon>
        <taxon>Theropoda</taxon>
        <taxon>Coelurosauria</taxon>
        <taxon>Aves</taxon>
        <taxon>Neognathae</taxon>
        <taxon>Galloanserae</taxon>
        <taxon>Anseriformes</taxon>
        <taxon>Anatidae</taxon>
        <taxon>Anserinae</taxon>
        <taxon>Anser</taxon>
    </lineage>
</organism>
<feature type="domain" description="MROH2B-like N-terminal HEAT-repeats" evidence="5">
    <location>
        <begin position="1"/>
        <end position="144"/>
    </location>
</feature>
<dbReference type="SUPFAM" id="SSF48371">
    <property type="entry name" value="ARM repeat"/>
    <property type="match status" value="2"/>
</dbReference>
<reference evidence="7" key="1">
    <citation type="submission" date="2025-08" db="UniProtKB">
        <authorList>
            <consortium name="Ensembl"/>
        </authorList>
    </citation>
    <scope>IDENTIFICATION</scope>
</reference>
<dbReference type="InterPro" id="IPR055408">
    <property type="entry name" value="HEAT_MROH2B-like"/>
</dbReference>
<evidence type="ECO:0000259" key="5">
    <source>
        <dbReference type="Pfam" id="PF23221"/>
    </source>
</evidence>
<dbReference type="InterPro" id="IPR045206">
    <property type="entry name" value="Maestro_heat-like_prot"/>
</dbReference>
<evidence type="ECO:0000259" key="4">
    <source>
        <dbReference type="Pfam" id="PF23210"/>
    </source>
</evidence>
<dbReference type="Pfam" id="PF23210">
    <property type="entry name" value="HEAT_Maestro_2"/>
    <property type="match status" value="1"/>
</dbReference>
<feature type="domain" description="Maestro-like HEAT-repeats" evidence="3">
    <location>
        <begin position="849"/>
        <end position="1067"/>
    </location>
</feature>
<feature type="domain" description="Maestro/Maestro-like HEAT-repeats" evidence="6">
    <location>
        <begin position="1270"/>
        <end position="1375"/>
    </location>
</feature>
<feature type="domain" description="MROH2B-like HEAT-repeats" evidence="4">
    <location>
        <begin position="149"/>
        <end position="824"/>
    </location>
</feature>
<feature type="region of interest" description="Disordered" evidence="2">
    <location>
        <begin position="1083"/>
        <end position="1103"/>
    </location>
</feature>
<evidence type="ECO:0000313" key="8">
    <source>
        <dbReference type="Proteomes" id="UP000694521"/>
    </source>
</evidence>
<dbReference type="PANTHER" id="PTHR23120:SF44">
    <property type="entry name" value="MAESTRO HEAT-LIKE REPEAT-CONTAINING PROTEIN FAMILY MEMBER 1"/>
    <property type="match status" value="1"/>
</dbReference>
<dbReference type="Ensembl" id="ENSACDT00005011679.1">
    <property type="protein sequence ID" value="ENSACDP00005009713.1"/>
    <property type="gene ID" value="ENSACDG00005007099.1"/>
</dbReference>
<dbReference type="Pfam" id="PF23227">
    <property type="entry name" value="HEAT_MROH2B_C"/>
    <property type="match status" value="1"/>
</dbReference>
<name>A0A8B9IIB4_ANSCY</name>
<evidence type="ECO:0000256" key="1">
    <source>
        <dbReference type="ARBA" id="ARBA00022737"/>
    </source>
</evidence>
<dbReference type="Gene3D" id="1.25.10.10">
    <property type="entry name" value="Leucine-rich Repeat Variant"/>
    <property type="match status" value="2"/>
</dbReference>
<dbReference type="Pfam" id="PF21047">
    <property type="entry name" value="HEAT_Maestro"/>
    <property type="match status" value="1"/>
</dbReference>
<reference evidence="7" key="2">
    <citation type="submission" date="2025-09" db="UniProtKB">
        <authorList>
            <consortium name="Ensembl"/>
        </authorList>
    </citation>
    <scope>IDENTIFICATION</scope>
</reference>
<accession>A0A8B9IIB4</accession>
<dbReference type="InterPro" id="IPR055406">
    <property type="entry name" value="HEAT_Maestro"/>
</dbReference>
<keyword evidence="8" id="KW-1185">Reference proteome</keyword>
<dbReference type="Proteomes" id="UP000694521">
    <property type="component" value="Unplaced"/>
</dbReference>
<sequence>MAASDVLVALARSHFSFVIAELQAQLKAPGEISKEFVLITVGKLFSTYALQCIPFMRMMLLGLRTVVGQLGSSRILRAACGVLEQWAKGVNIYICTWKGCPLPATEKEQIYENLSQVFCSVAGNWLDCQEEEDKQAVIRAMTPLMCILLHKEEHREQVWEQLLWLLHQYRTVQDTSRVTKSLIYFLEALEQVQTLIPKGKCLAISSVVYNELTDDTKEHSQDHKAELTQCILLQARICPEETILFLESQLSHEREAGRVAALGLLGALARCDEPAMTEKLPQVVEAVKCVCRDPSTRVRRAVLHFIRELLSANAQSCSAWDAVGYIFSEFSQSSSRRAAGLLSAQEAQEEGGLQGLCMDVLGSLDISVRGMAKLLWPRLLIYVLPAKYTGMLIPLSRCLRALAERNELTAAREHQELDPDVLNSLLQETTLTPHTLLARLLVVAGSPFAGSELQAAALLVMQSLHSRIHGAVGALWNTEIPLLLQYLKGENENIPDSAEWERHLLKFLRASLETIKDDAWIKRLSCELSQRLDSSPSGSGEKAFLYKALGTTLGACQELPHVQEKPLQHLKKAKPEEPSEAQGIISLVCQAADSHFRLALETFTTFAATLCNAQCFGASRRKKMTRASRRAQATCNAAMLTYSSMALRASKEQLLAHVEADIVGNILLLYISSSQPADLHPVQSVFFSAGPQNLEKNLALVQSITEVGCAIQAVGNFGSFDPVLQHKLLLILQNLMRKTLWDFPASSLHLKVILALEQWSKLKISFSRKEICSLLSDCCQSILPLPSADEQMEEIGNAEVALLQLQSLHMATKALGRLMAVLLKTKPTTVVFVDIVHVLWLRLSSDNPWERKRALQVYAQLLADCRDGVTFQTRCAYVPFGSLAGLLGPLTYDPVTSSRQLAATCLSSLLHIQAKATNRVFETDDPASWCEGLSNQIAASQQLQTSVKIGKIVCKNFPKEQATDFMMAIKETFRRARGRRVRAAGNWMITFVKICGKDILPDVPGVLSILHTCTWSMLQTSFMYFVHDAVLILARYHEELTTDVIIQKFVPMDRNTLELWRTLGKDSIGICVLRRLSEKLKRVGDDSSEPSSSSRRLEDHQPSPESLTVACAISEVVSVQSEKGVQSLLPSLLPGLLLQVSEALGEEMLFAPLSPWRGLSEDQRREDNVRRPFCETLMSVLSKCTQKNWLTPSWMQKMSAMLESPHTHAEGMCLLTRVLVRAQLISQELIESFSQWLDCPSANLQLTAMAFFAELMNDPPIEGRNVLKILRVFTEKAQHRSSTIRQMAARALGNAVSSVPVEVRKHRRPVVQVLQQSLADIACPEVVAESMVALAEFVRVLQAVNLGSAFEAIARSTKMFFESELEYLRYSALCLACLASLHV</sequence>
<dbReference type="PANTHER" id="PTHR23120">
    <property type="entry name" value="MAESTRO-RELATED HEAT DOMAIN-CONTAINING"/>
    <property type="match status" value="1"/>
</dbReference>
<evidence type="ECO:0000259" key="6">
    <source>
        <dbReference type="Pfam" id="PF23227"/>
    </source>
</evidence>
<dbReference type="Pfam" id="PF23221">
    <property type="entry name" value="HEAT_MROH2B_1st"/>
    <property type="match status" value="1"/>
</dbReference>
<dbReference type="GO" id="GO:0005737">
    <property type="term" value="C:cytoplasm"/>
    <property type="evidence" value="ECO:0007669"/>
    <property type="project" value="TreeGrafter"/>
</dbReference>
<keyword evidence="1" id="KW-0677">Repeat</keyword>
<dbReference type="InterPro" id="IPR016024">
    <property type="entry name" value="ARM-type_fold"/>
</dbReference>